<gene>
    <name evidence="1" type="ORF">ING2E5A_1402</name>
</gene>
<dbReference type="RefSeq" id="WP_071136757.1">
    <property type="nucleotide sequence ID" value="NZ_JBMNSM010000128.1"/>
</dbReference>
<dbReference type="EMBL" id="LT608328">
    <property type="protein sequence ID" value="SCM57569.1"/>
    <property type="molecule type" value="Genomic_DNA"/>
</dbReference>
<organism evidence="1 2">
    <name type="scientific">Petrimonas mucosa</name>
    <dbReference type="NCBI Taxonomy" id="1642646"/>
    <lineage>
        <taxon>Bacteria</taxon>
        <taxon>Pseudomonadati</taxon>
        <taxon>Bacteroidota</taxon>
        <taxon>Bacteroidia</taxon>
        <taxon>Bacteroidales</taxon>
        <taxon>Dysgonomonadaceae</taxon>
        <taxon>Petrimonas</taxon>
    </lineage>
</organism>
<proteinExistence type="predicted"/>
<keyword evidence="2" id="KW-1185">Reference proteome</keyword>
<name>A0A1G4G6R1_9BACT</name>
<evidence type="ECO:0000313" key="2">
    <source>
        <dbReference type="Proteomes" id="UP000178485"/>
    </source>
</evidence>
<protein>
    <submittedName>
        <fullName evidence="1">Uncharacterized protein</fullName>
    </submittedName>
</protein>
<accession>A0A1G4G6R1</accession>
<dbReference type="Proteomes" id="UP000178485">
    <property type="component" value="Chromosome i"/>
</dbReference>
<dbReference type="STRING" id="1642646.ING2E5A_1402"/>
<dbReference type="AlphaFoldDB" id="A0A1G4G6R1"/>
<sequence>MKSNKLTPLDELHLEKKRLREERAISGQRLSYQLQYLADNWGSMLTKGVTGSLKNKLAETMENLSYGSHSSVQPFKTKRPGNPFLNLALANLPLITGIAWRITKPAIFALAARKITGRIFGGKRRR</sequence>
<reference evidence="1 2" key="1">
    <citation type="submission" date="2016-08" db="EMBL/GenBank/DDBJ databases">
        <authorList>
            <person name="Seilhamer J.J."/>
        </authorList>
    </citation>
    <scope>NUCLEOTIDE SEQUENCE [LARGE SCALE GENOMIC DNA]</scope>
    <source>
        <strain evidence="1">ING2-E5A</strain>
    </source>
</reference>
<dbReference type="KEGG" id="pmuc:ING2E5A_1402"/>
<evidence type="ECO:0000313" key="1">
    <source>
        <dbReference type="EMBL" id="SCM57569.1"/>
    </source>
</evidence>